<reference evidence="1" key="2">
    <citation type="submission" date="2020-11" db="EMBL/GenBank/DDBJ databases">
        <authorList>
            <person name="McCartney M.A."/>
            <person name="Auch B."/>
            <person name="Kono T."/>
            <person name="Mallez S."/>
            <person name="Becker A."/>
            <person name="Gohl D.M."/>
            <person name="Silverstein K.A.T."/>
            <person name="Koren S."/>
            <person name="Bechman K.B."/>
            <person name="Herman A."/>
            <person name="Abrahante J.E."/>
            <person name="Garbe J."/>
        </authorList>
    </citation>
    <scope>NUCLEOTIDE SEQUENCE</scope>
    <source>
        <strain evidence="1">Duluth1</strain>
        <tissue evidence="1">Whole animal</tissue>
    </source>
</reference>
<comment type="caution">
    <text evidence="1">The sequence shown here is derived from an EMBL/GenBank/DDBJ whole genome shotgun (WGS) entry which is preliminary data.</text>
</comment>
<accession>A0A9D4FAC5</accession>
<name>A0A9D4FAC5_DREPO</name>
<evidence type="ECO:0000313" key="1">
    <source>
        <dbReference type="EMBL" id="KAH3793813.1"/>
    </source>
</evidence>
<organism evidence="1 2">
    <name type="scientific">Dreissena polymorpha</name>
    <name type="common">Zebra mussel</name>
    <name type="synonym">Mytilus polymorpha</name>
    <dbReference type="NCBI Taxonomy" id="45954"/>
    <lineage>
        <taxon>Eukaryota</taxon>
        <taxon>Metazoa</taxon>
        <taxon>Spiralia</taxon>
        <taxon>Lophotrochozoa</taxon>
        <taxon>Mollusca</taxon>
        <taxon>Bivalvia</taxon>
        <taxon>Autobranchia</taxon>
        <taxon>Heteroconchia</taxon>
        <taxon>Euheterodonta</taxon>
        <taxon>Imparidentia</taxon>
        <taxon>Neoheterodontei</taxon>
        <taxon>Myida</taxon>
        <taxon>Dreissenoidea</taxon>
        <taxon>Dreissenidae</taxon>
        <taxon>Dreissena</taxon>
    </lineage>
</organism>
<evidence type="ECO:0000313" key="2">
    <source>
        <dbReference type="Proteomes" id="UP000828390"/>
    </source>
</evidence>
<protein>
    <submittedName>
        <fullName evidence="1">Uncharacterized protein</fullName>
    </submittedName>
</protein>
<dbReference type="EMBL" id="JAIWYP010000007">
    <property type="protein sequence ID" value="KAH3793813.1"/>
    <property type="molecule type" value="Genomic_DNA"/>
</dbReference>
<proteinExistence type="predicted"/>
<reference evidence="1" key="1">
    <citation type="journal article" date="2019" name="bioRxiv">
        <title>The Genome of the Zebra Mussel, Dreissena polymorpha: A Resource for Invasive Species Research.</title>
        <authorList>
            <person name="McCartney M.A."/>
            <person name="Auch B."/>
            <person name="Kono T."/>
            <person name="Mallez S."/>
            <person name="Zhang Y."/>
            <person name="Obille A."/>
            <person name="Becker A."/>
            <person name="Abrahante J.E."/>
            <person name="Garbe J."/>
            <person name="Badalamenti J.P."/>
            <person name="Herman A."/>
            <person name="Mangelson H."/>
            <person name="Liachko I."/>
            <person name="Sullivan S."/>
            <person name="Sone E.D."/>
            <person name="Koren S."/>
            <person name="Silverstein K.A.T."/>
            <person name="Beckman K.B."/>
            <person name="Gohl D.M."/>
        </authorList>
    </citation>
    <scope>NUCLEOTIDE SEQUENCE</scope>
    <source>
        <strain evidence="1">Duluth1</strain>
        <tissue evidence="1">Whole animal</tissue>
    </source>
</reference>
<gene>
    <name evidence="1" type="ORF">DPMN_147335</name>
</gene>
<sequence length="83" mass="8834">MATLDVTSRRLYPRDGFPSALSALSIAAPGSLYKAIPSMFLDCSIRPKMKSLVPGPPRMSSTLVISLSRCSRPSTDGTFGRSG</sequence>
<keyword evidence="2" id="KW-1185">Reference proteome</keyword>
<dbReference type="Proteomes" id="UP000828390">
    <property type="component" value="Unassembled WGS sequence"/>
</dbReference>
<dbReference type="AlphaFoldDB" id="A0A9D4FAC5"/>